<name>A0A1I1TV96_9BACT</name>
<organism evidence="1 2">
    <name type="scientific">Nannocystis exedens</name>
    <dbReference type="NCBI Taxonomy" id="54"/>
    <lineage>
        <taxon>Bacteria</taxon>
        <taxon>Pseudomonadati</taxon>
        <taxon>Myxococcota</taxon>
        <taxon>Polyangia</taxon>
        <taxon>Nannocystales</taxon>
        <taxon>Nannocystaceae</taxon>
        <taxon>Nannocystis</taxon>
    </lineage>
</organism>
<gene>
    <name evidence="1" type="ORF">SAMN02745121_00793</name>
</gene>
<dbReference type="RefSeq" id="WP_096333976.1">
    <property type="nucleotide sequence ID" value="NZ_FOMX01000002.1"/>
</dbReference>
<reference evidence="2" key="1">
    <citation type="submission" date="2016-10" db="EMBL/GenBank/DDBJ databases">
        <authorList>
            <person name="Varghese N."/>
            <person name="Submissions S."/>
        </authorList>
    </citation>
    <scope>NUCLEOTIDE SEQUENCE [LARGE SCALE GENOMIC DNA]</scope>
    <source>
        <strain evidence="2">ATCC 25963</strain>
    </source>
</reference>
<evidence type="ECO:0000313" key="1">
    <source>
        <dbReference type="EMBL" id="SFD59480.1"/>
    </source>
</evidence>
<proteinExistence type="predicted"/>
<protein>
    <submittedName>
        <fullName evidence="1">Uncharacterized protein</fullName>
    </submittedName>
</protein>
<dbReference type="OrthoDB" id="5514161at2"/>
<dbReference type="EMBL" id="FOMX01000002">
    <property type="protein sequence ID" value="SFD59480.1"/>
    <property type="molecule type" value="Genomic_DNA"/>
</dbReference>
<dbReference type="Proteomes" id="UP000199400">
    <property type="component" value="Unassembled WGS sequence"/>
</dbReference>
<accession>A0A1I1TV96</accession>
<sequence>MTTLDPDTLERLRRQVPLRLDRRGEFFFEDDPVTHPNVRALFLRGLDCTPAGEPSLRVGEQWCYLQVEDCLLRVHRVLRGDDGAPRLHLDDGRDLPLDPATLWEEPGQGLRCSVPSQHSGRPLSVRFTNTALADLAPWLDDGDPVVLRLGDRRLPVPTRPPAA</sequence>
<dbReference type="AlphaFoldDB" id="A0A1I1TV96"/>
<keyword evidence="2" id="KW-1185">Reference proteome</keyword>
<evidence type="ECO:0000313" key="2">
    <source>
        <dbReference type="Proteomes" id="UP000199400"/>
    </source>
</evidence>